<keyword evidence="3" id="KW-1185">Reference proteome</keyword>
<comment type="caution">
    <text evidence="2">The sequence shown here is derived from an EMBL/GenBank/DDBJ whole genome shotgun (WGS) entry which is preliminary data.</text>
</comment>
<keyword evidence="1" id="KW-0812">Transmembrane</keyword>
<accession>A0ABW3WRN1</accession>
<gene>
    <name evidence="2" type="ORF">ACFQ5N_10710</name>
</gene>
<evidence type="ECO:0000256" key="1">
    <source>
        <dbReference type="SAM" id="Phobius"/>
    </source>
</evidence>
<dbReference type="Proteomes" id="UP001597241">
    <property type="component" value="Unassembled WGS sequence"/>
</dbReference>
<name>A0ABW3WRN1_9FLAO</name>
<organism evidence="2 3">
    <name type="scientific">Lutibacter holmesii</name>
    <dbReference type="NCBI Taxonomy" id="1137985"/>
    <lineage>
        <taxon>Bacteria</taxon>
        <taxon>Pseudomonadati</taxon>
        <taxon>Bacteroidota</taxon>
        <taxon>Flavobacteriia</taxon>
        <taxon>Flavobacteriales</taxon>
        <taxon>Flavobacteriaceae</taxon>
        <taxon>Lutibacter</taxon>
    </lineage>
</organism>
<dbReference type="RefSeq" id="WP_386809498.1">
    <property type="nucleotide sequence ID" value="NZ_JBHTMV010000004.1"/>
</dbReference>
<dbReference type="InterPro" id="IPR053154">
    <property type="entry name" value="c-di-AMP_regulator"/>
</dbReference>
<dbReference type="PANTHER" id="PTHR37804">
    <property type="entry name" value="CDAA REGULATORY PROTEIN CDAR"/>
    <property type="match status" value="1"/>
</dbReference>
<evidence type="ECO:0008006" key="4">
    <source>
        <dbReference type="Google" id="ProtNLM"/>
    </source>
</evidence>
<feature type="transmembrane region" description="Helical" evidence="1">
    <location>
        <begin position="20"/>
        <end position="38"/>
    </location>
</feature>
<sequence>MKTAQKISNLNLKNNRKLKVFLFFLVLTSIIWLLIALSKNYTSTAIFKVEYENLPVDKLVQNKPISEVEISINAPGFTLINYKIRTHKIAFNLNGLISNKGTSFLLPNTQLSYLNKQVSNETTVVDVLQDTIFFDLGRNISKKVVVKPNVDVKFKLGYNFIEDLKLIPDSIVITGPEKKIDSISEIFTMPLELADVHQTIEADLKLDIPAAKLNLKVSNKSVHVLGKVDKFTEGVFKIPVRFINEPENVTINPFPKEIEVVYRVGLSHFNKINENSVSVVFDYNQYKNDTLIQYLTPVIQQKSEFIHSLEIQPNQIEFLIQN</sequence>
<proteinExistence type="predicted"/>
<keyword evidence="1" id="KW-0472">Membrane</keyword>
<keyword evidence="1" id="KW-1133">Transmembrane helix</keyword>
<dbReference type="Gene3D" id="2.170.120.40">
    <property type="entry name" value="YbbR-like domain"/>
    <property type="match status" value="1"/>
</dbReference>
<dbReference type="EMBL" id="JBHTMV010000004">
    <property type="protein sequence ID" value="MFD1294308.1"/>
    <property type="molecule type" value="Genomic_DNA"/>
</dbReference>
<dbReference type="PANTHER" id="PTHR37804:SF1">
    <property type="entry name" value="CDAA REGULATORY PROTEIN CDAR"/>
    <property type="match status" value="1"/>
</dbReference>
<reference evidence="3" key="1">
    <citation type="journal article" date="2019" name="Int. J. Syst. Evol. Microbiol.">
        <title>The Global Catalogue of Microorganisms (GCM) 10K type strain sequencing project: providing services to taxonomists for standard genome sequencing and annotation.</title>
        <authorList>
            <consortium name="The Broad Institute Genomics Platform"/>
            <consortium name="The Broad Institute Genome Sequencing Center for Infectious Disease"/>
            <person name="Wu L."/>
            <person name="Ma J."/>
        </authorList>
    </citation>
    <scope>NUCLEOTIDE SEQUENCE [LARGE SCALE GENOMIC DNA]</scope>
    <source>
        <strain evidence="3">CCUG 62221</strain>
    </source>
</reference>
<protein>
    <recommendedName>
        <fullName evidence="4">YbbR-like domain-containing protein</fullName>
    </recommendedName>
</protein>
<evidence type="ECO:0000313" key="3">
    <source>
        <dbReference type="Proteomes" id="UP001597241"/>
    </source>
</evidence>
<evidence type="ECO:0000313" key="2">
    <source>
        <dbReference type="EMBL" id="MFD1294308.1"/>
    </source>
</evidence>